<feature type="region of interest" description="Disordered" evidence="1">
    <location>
        <begin position="130"/>
        <end position="158"/>
    </location>
</feature>
<evidence type="ECO:0000256" key="1">
    <source>
        <dbReference type="SAM" id="MobiDB-lite"/>
    </source>
</evidence>
<dbReference type="Proteomes" id="UP001055337">
    <property type="component" value="Chromosome"/>
</dbReference>
<dbReference type="Gene3D" id="1.20.1260.10">
    <property type="match status" value="1"/>
</dbReference>
<dbReference type="PANTHER" id="PTHR36933:SF1">
    <property type="entry name" value="SLL0788 PROTEIN"/>
    <property type="match status" value="1"/>
</dbReference>
<feature type="signal peptide" evidence="2">
    <location>
        <begin position="1"/>
        <end position="26"/>
    </location>
</feature>
<evidence type="ECO:0000259" key="3">
    <source>
        <dbReference type="Pfam" id="PF03713"/>
    </source>
</evidence>
<dbReference type="InterPro" id="IPR012347">
    <property type="entry name" value="Ferritin-like"/>
</dbReference>
<dbReference type="PROSITE" id="PS51257">
    <property type="entry name" value="PROKAR_LIPOPROTEIN"/>
    <property type="match status" value="1"/>
</dbReference>
<feature type="domain" description="DUF305" evidence="3">
    <location>
        <begin position="55"/>
        <end position="250"/>
    </location>
</feature>
<gene>
    <name evidence="4" type="ORF">MI149_10120</name>
</gene>
<feature type="compositionally biased region" description="Low complexity" evidence="1">
    <location>
        <begin position="144"/>
        <end position="158"/>
    </location>
</feature>
<reference evidence="4" key="1">
    <citation type="submission" date="2022-08" db="EMBL/GenBank/DDBJ databases">
        <title>Whole genome sequencing of non-tuberculosis mycobacteria type-strains.</title>
        <authorList>
            <person name="Igarashi Y."/>
            <person name="Osugi A."/>
            <person name="Mitarai S."/>
        </authorList>
    </citation>
    <scope>NUCLEOTIDE SEQUENCE</scope>
    <source>
        <strain evidence="4">JCM 16369</strain>
    </source>
</reference>
<proteinExistence type="predicted"/>
<sequence length="253" mass="26327">MSKTRIVVTGVAAFAAVAAIGACSNAATKEASSSTTSSPAQSTSAAPAAAHNQADMMFARMMIPHHQQAIQMSDMIFAKQGIDPRVVDLAKQIKAAQGPEIDQMQGWLKQWGMPGMSGMPGMDDMPGMNGTPGNAPSDHGGMHGSDTATASPTTTATMPMPMPSGSTMPGMGDMPGMDGMMSPADMQALQSAQGVEASKLYLTQMIKHHQGAITMAQNEIKNGQFPDAIALAKSIATSQQKEIDTMNQILSTL</sequence>
<name>A0ABY3TW94_9MYCO</name>
<accession>A0ABY3TW94</accession>
<dbReference type="PANTHER" id="PTHR36933">
    <property type="entry name" value="SLL0788 PROTEIN"/>
    <property type="match status" value="1"/>
</dbReference>
<dbReference type="InterPro" id="IPR005183">
    <property type="entry name" value="DUF305_CopM-like"/>
</dbReference>
<dbReference type="Pfam" id="PF03713">
    <property type="entry name" value="DUF305"/>
    <property type="match status" value="1"/>
</dbReference>
<dbReference type="EMBL" id="CP092362">
    <property type="protein sequence ID" value="ULN43385.1"/>
    <property type="molecule type" value="Genomic_DNA"/>
</dbReference>
<evidence type="ECO:0000256" key="2">
    <source>
        <dbReference type="SAM" id="SignalP"/>
    </source>
</evidence>
<evidence type="ECO:0000313" key="5">
    <source>
        <dbReference type="Proteomes" id="UP001055337"/>
    </source>
</evidence>
<protein>
    <submittedName>
        <fullName evidence="4">DUF305 domain-containing protein</fullName>
    </submittedName>
</protein>
<keyword evidence="2" id="KW-0732">Signal</keyword>
<evidence type="ECO:0000313" key="4">
    <source>
        <dbReference type="EMBL" id="ULN43385.1"/>
    </source>
</evidence>
<organism evidence="4 5">
    <name type="scientific">Mycolicibacterium crocinum</name>
    <dbReference type="NCBI Taxonomy" id="388459"/>
    <lineage>
        <taxon>Bacteria</taxon>
        <taxon>Bacillati</taxon>
        <taxon>Actinomycetota</taxon>
        <taxon>Actinomycetes</taxon>
        <taxon>Mycobacteriales</taxon>
        <taxon>Mycobacteriaceae</taxon>
        <taxon>Mycolicibacterium</taxon>
    </lineage>
</organism>
<keyword evidence="5" id="KW-1185">Reference proteome</keyword>
<dbReference type="RefSeq" id="WP_240179649.1">
    <property type="nucleotide sequence ID" value="NZ_CP092362.2"/>
</dbReference>
<feature type="chain" id="PRO_5046642865" evidence="2">
    <location>
        <begin position="27"/>
        <end position="253"/>
    </location>
</feature>